<feature type="compositionally biased region" description="Low complexity" evidence="4">
    <location>
        <begin position="1"/>
        <end position="16"/>
    </location>
</feature>
<gene>
    <name evidence="6" type="primary">LOC113692697</name>
</gene>
<evidence type="ECO:0000256" key="4">
    <source>
        <dbReference type="SAM" id="MobiDB-lite"/>
    </source>
</evidence>
<feature type="region of interest" description="Disordered" evidence="4">
    <location>
        <begin position="153"/>
        <end position="190"/>
    </location>
</feature>
<dbReference type="SMART" id="SM00733">
    <property type="entry name" value="Mterf"/>
    <property type="match status" value="6"/>
</dbReference>
<keyword evidence="2" id="KW-0805">Transcription regulation</keyword>
<dbReference type="GO" id="GO:0006353">
    <property type="term" value="P:DNA-templated transcription termination"/>
    <property type="evidence" value="ECO:0007669"/>
    <property type="project" value="UniProtKB-KW"/>
</dbReference>
<evidence type="ECO:0000256" key="3">
    <source>
        <dbReference type="ARBA" id="ARBA00022946"/>
    </source>
</evidence>
<evidence type="ECO:0000256" key="1">
    <source>
        <dbReference type="ARBA" id="ARBA00007692"/>
    </source>
</evidence>
<dbReference type="GeneID" id="113692697"/>
<keyword evidence="2" id="KW-0804">Transcription</keyword>
<dbReference type="SUPFAM" id="SSF52833">
    <property type="entry name" value="Thioredoxin-like"/>
    <property type="match status" value="1"/>
</dbReference>
<evidence type="ECO:0000313" key="5">
    <source>
        <dbReference type="Proteomes" id="UP001652660"/>
    </source>
</evidence>
<dbReference type="PANTHER" id="PTHR13068:SF46">
    <property type="entry name" value="OS03G0360600 PROTEIN"/>
    <property type="match status" value="1"/>
</dbReference>
<keyword evidence="3" id="KW-0809">Transit peptide</keyword>
<dbReference type="AlphaFoldDB" id="A0A6P6SM76"/>
<dbReference type="InterPro" id="IPR038538">
    <property type="entry name" value="MTERF_sf"/>
</dbReference>
<evidence type="ECO:0000256" key="2">
    <source>
        <dbReference type="ARBA" id="ARBA00022472"/>
    </source>
</evidence>
<feature type="compositionally biased region" description="Low complexity" evidence="4">
    <location>
        <begin position="167"/>
        <end position="185"/>
    </location>
</feature>
<organism evidence="5 6">
    <name type="scientific">Coffea arabica</name>
    <name type="common">Arabian coffee</name>
    <dbReference type="NCBI Taxonomy" id="13443"/>
    <lineage>
        <taxon>Eukaryota</taxon>
        <taxon>Viridiplantae</taxon>
        <taxon>Streptophyta</taxon>
        <taxon>Embryophyta</taxon>
        <taxon>Tracheophyta</taxon>
        <taxon>Spermatophyta</taxon>
        <taxon>Magnoliopsida</taxon>
        <taxon>eudicotyledons</taxon>
        <taxon>Gunneridae</taxon>
        <taxon>Pentapetalae</taxon>
        <taxon>asterids</taxon>
        <taxon>lamiids</taxon>
        <taxon>Gentianales</taxon>
        <taxon>Rubiaceae</taxon>
        <taxon>Ixoroideae</taxon>
        <taxon>Gardenieae complex</taxon>
        <taxon>Bertiereae - Coffeeae clade</taxon>
        <taxon>Coffeeae</taxon>
        <taxon>Coffea</taxon>
    </lineage>
</organism>
<proteinExistence type="inferred from homology"/>
<protein>
    <submittedName>
        <fullName evidence="6">Protein SEEDLING LETHAL 1, chloroplastic isoform X1</fullName>
    </submittedName>
</protein>
<accession>A0A6P6SM76</accession>
<sequence length="463" mass="51478">MACSAASTALLSSSTSPNPPRPSISPKSFLSSQTLSTPSSFNTLRKSSPSFSSLSHVPCSFSSRSSFPNRRSFVVRAGIALRGLFIIDKEGVIQHATINNLAIGRSVDESLRTLQDHVASGSVATMPDTLHHLSTSSSITPPFITPKFPSLSRPKHAHLAPPPPQPDSNSISISIPSTAPPSSSSQENNNIAPPLKFQLLQEKLLYLDSLGLDSLYCLAAHSPILFTPLSQIKSLVKFLHSLGLTTPDLRRAFSMCPDLLATPLRTVLRPAVTFLLREAHVSGKDLRHVINRRPRLLICSVDRRLRPTLYFLRGTIGIDDVSRCAPLLSCCVESKFIPRLDYFLKLGIPKREAISLFRRFPSLFCYSIEENLEPKFNYFVVEMGRELRELVDFPHYFSFSLENRIKPRHKMCMERGVCLSLPVMLKSSEARFMDRLEVCCDSSVPLATSPLWCKRVNLDIDVT</sequence>
<dbReference type="Pfam" id="PF02536">
    <property type="entry name" value="mTERF"/>
    <property type="match status" value="1"/>
</dbReference>
<evidence type="ECO:0000313" key="6">
    <source>
        <dbReference type="RefSeq" id="XP_027066989.1"/>
    </source>
</evidence>
<feature type="region of interest" description="Disordered" evidence="4">
    <location>
        <begin position="1"/>
        <end position="32"/>
    </location>
</feature>
<name>A0A6P6SM76_COFAR</name>
<comment type="similarity">
    <text evidence="1">Belongs to the mTERF family.</text>
</comment>
<reference evidence="5" key="1">
    <citation type="journal article" date="2025" name="Foods">
        <title>Unveiling the Microbial Signatures of Arabica Coffee Cherries: Insights into Ripeness Specific Diversity, Functional Traits, and Implications for Quality and Safety.</title>
        <authorList>
            <consortium name="RefSeq"/>
            <person name="Tenea G.N."/>
            <person name="Cifuentes V."/>
            <person name="Reyes P."/>
            <person name="Cevallos-Vallejos M."/>
        </authorList>
    </citation>
    <scope>NUCLEOTIDE SEQUENCE [LARGE SCALE GENOMIC DNA]</scope>
</reference>
<dbReference type="GO" id="GO:0003676">
    <property type="term" value="F:nucleic acid binding"/>
    <property type="evidence" value="ECO:0007669"/>
    <property type="project" value="InterPro"/>
</dbReference>
<dbReference type="Gene3D" id="1.25.70.10">
    <property type="entry name" value="Transcription termination factor 3, mitochondrial"/>
    <property type="match status" value="1"/>
</dbReference>
<keyword evidence="5" id="KW-1185">Reference proteome</keyword>
<dbReference type="Proteomes" id="UP001652660">
    <property type="component" value="Chromosome 6e"/>
</dbReference>
<dbReference type="Gene3D" id="3.40.30.10">
    <property type="entry name" value="Glutaredoxin"/>
    <property type="match status" value="1"/>
</dbReference>
<keyword evidence="2" id="KW-0806">Transcription termination</keyword>
<dbReference type="InterPro" id="IPR036249">
    <property type="entry name" value="Thioredoxin-like_sf"/>
</dbReference>
<dbReference type="OrthoDB" id="637682at2759"/>
<dbReference type="RefSeq" id="XP_027066989.1">
    <property type="nucleotide sequence ID" value="XM_027211188.2"/>
</dbReference>
<reference evidence="6" key="2">
    <citation type="submission" date="2025-08" db="UniProtKB">
        <authorList>
            <consortium name="RefSeq"/>
        </authorList>
    </citation>
    <scope>IDENTIFICATION</scope>
    <source>
        <tissue evidence="6">Leaves</tissue>
    </source>
</reference>
<dbReference type="PANTHER" id="PTHR13068">
    <property type="entry name" value="CGI-12 PROTEIN-RELATED"/>
    <property type="match status" value="1"/>
</dbReference>
<dbReference type="InterPro" id="IPR003690">
    <property type="entry name" value="MTERF"/>
</dbReference>